<gene>
    <name evidence="8" type="ORF">M8542_27445</name>
</gene>
<accession>A0A9X2NKP5</accession>
<dbReference type="PANTHER" id="PTHR43649">
    <property type="entry name" value="ARABINOSE-BINDING PROTEIN-RELATED"/>
    <property type="match status" value="1"/>
</dbReference>
<evidence type="ECO:0000313" key="9">
    <source>
        <dbReference type="Proteomes" id="UP001144096"/>
    </source>
</evidence>
<evidence type="ECO:0000313" key="8">
    <source>
        <dbReference type="EMBL" id="MCR6486570.1"/>
    </source>
</evidence>
<keyword evidence="4 7" id="KW-0732">Signal</keyword>
<dbReference type="SUPFAM" id="SSF53850">
    <property type="entry name" value="Periplasmic binding protein-like II"/>
    <property type="match status" value="1"/>
</dbReference>
<name>A0A9X2NKP5_9PSEU</name>
<comment type="function">
    <text evidence="5">Part of a binding-protein-dependent transport system for a sugar.</text>
</comment>
<dbReference type="PANTHER" id="PTHR43649:SF28">
    <property type="entry name" value="BINDING PROTEIN COMPONENT OF ABC SUGAR TRANSPORTER-RELATED"/>
    <property type="match status" value="1"/>
</dbReference>
<evidence type="ECO:0000256" key="1">
    <source>
        <dbReference type="ARBA" id="ARBA00004196"/>
    </source>
</evidence>
<feature type="signal peptide" evidence="7">
    <location>
        <begin position="1"/>
        <end position="30"/>
    </location>
</feature>
<dbReference type="InterPro" id="IPR050490">
    <property type="entry name" value="Bact_solute-bd_prot1"/>
</dbReference>
<sequence>MPPTTRTRRGALLAAAAAASLLLTSACSGAAAPSGGSGDPAAAPGKDDKLTITVYSKFTDREYGVVTAGLNKLKAKFPNIEIKHEGNQDDDKLTQSIRGGNPPDVAISFYTDNLGAWCSTGSFQDLKPYIDRDKIDLNQIPDAVRNYTEYQGKRCAMPMLADVYGMYYNTDMFAAKGITSPPKTMSELFEDTKKLTEFNPDGSIKVAGFLPSMPFYANQAQYWAQYFGASFLGQDGKSDLATNPGWKAMFDFQKQLIDFYGGHDKVEKFKAGLGDEYSADHGFQKGKLAMMIDGEFRTAFLKDQAPDIKYQTAPFPVLDTMADHYGGGFTTGTIIAIPKGAKNPGAAWELIKQVTLDTDTLVDMANGLKNVPSTKASLTSPKLDLQPQFKTFLEIYDSGKLVANQTTPIGDAHLKAVNDFAEKWQAGSVPDLLGGLKTVDAQVNDELKQKGAGG</sequence>
<evidence type="ECO:0000256" key="6">
    <source>
        <dbReference type="ARBA" id="ARBA00049753"/>
    </source>
</evidence>
<evidence type="ECO:0000256" key="3">
    <source>
        <dbReference type="ARBA" id="ARBA00022448"/>
    </source>
</evidence>
<dbReference type="GO" id="GO:0030313">
    <property type="term" value="C:cell envelope"/>
    <property type="evidence" value="ECO:0007669"/>
    <property type="project" value="UniProtKB-SubCell"/>
</dbReference>
<dbReference type="Proteomes" id="UP001144096">
    <property type="component" value="Unassembled WGS sequence"/>
</dbReference>
<dbReference type="PROSITE" id="PS51257">
    <property type="entry name" value="PROKAR_LIPOPROTEIN"/>
    <property type="match status" value="1"/>
</dbReference>
<proteinExistence type="inferred from homology"/>
<organism evidence="8 9">
    <name type="scientific">Amycolatopsis iheyensis</name>
    <dbReference type="NCBI Taxonomy" id="2945988"/>
    <lineage>
        <taxon>Bacteria</taxon>
        <taxon>Bacillati</taxon>
        <taxon>Actinomycetota</taxon>
        <taxon>Actinomycetes</taxon>
        <taxon>Pseudonocardiales</taxon>
        <taxon>Pseudonocardiaceae</taxon>
        <taxon>Amycolatopsis</taxon>
    </lineage>
</organism>
<dbReference type="Gene3D" id="3.40.190.10">
    <property type="entry name" value="Periplasmic binding protein-like II"/>
    <property type="match status" value="2"/>
</dbReference>
<evidence type="ECO:0000256" key="7">
    <source>
        <dbReference type="SAM" id="SignalP"/>
    </source>
</evidence>
<keyword evidence="3" id="KW-0813">Transport</keyword>
<evidence type="ECO:0000256" key="4">
    <source>
        <dbReference type="ARBA" id="ARBA00022729"/>
    </source>
</evidence>
<dbReference type="AlphaFoldDB" id="A0A9X2NKP5"/>
<dbReference type="Pfam" id="PF13416">
    <property type="entry name" value="SBP_bac_8"/>
    <property type="match status" value="1"/>
</dbReference>
<evidence type="ECO:0000256" key="5">
    <source>
        <dbReference type="ARBA" id="ARBA00049629"/>
    </source>
</evidence>
<comment type="subcellular location">
    <subcellularLocation>
        <location evidence="1">Cell envelope</location>
    </subcellularLocation>
</comment>
<keyword evidence="9" id="KW-1185">Reference proteome</keyword>
<comment type="caution">
    <text evidence="8">The sequence shown here is derived from an EMBL/GenBank/DDBJ whole genome shotgun (WGS) entry which is preliminary data.</text>
</comment>
<dbReference type="RefSeq" id="WP_257923134.1">
    <property type="nucleotide sequence ID" value="NZ_JAMXQV010000015.1"/>
</dbReference>
<comment type="similarity">
    <text evidence="2">Belongs to the bacterial solute-binding protein 1 family.</text>
</comment>
<evidence type="ECO:0000256" key="2">
    <source>
        <dbReference type="ARBA" id="ARBA00008520"/>
    </source>
</evidence>
<feature type="chain" id="PRO_5040799914" description="Probable sugar-binding periplasmic protein" evidence="7">
    <location>
        <begin position="31"/>
        <end position="454"/>
    </location>
</feature>
<dbReference type="InterPro" id="IPR006059">
    <property type="entry name" value="SBP"/>
</dbReference>
<reference evidence="8" key="1">
    <citation type="submission" date="2022-06" db="EMBL/GenBank/DDBJ databases">
        <title>Amycolatopsis iheyaensis sp. nov., a new species of the genus Amycolatopsis isolated from soil in Iheya island, Japan.</title>
        <authorList>
            <person name="Ngamcharungchit C."/>
            <person name="Kanto H."/>
            <person name="Take A."/>
            <person name="Intra B."/>
            <person name="Matsumoto A."/>
            <person name="Panbangred W."/>
            <person name="Inahashi Y."/>
        </authorList>
    </citation>
    <scope>NUCLEOTIDE SEQUENCE</scope>
    <source>
        <strain evidence="8">OK19-0408</strain>
    </source>
</reference>
<dbReference type="EMBL" id="JAMXQV010000015">
    <property type="protein sequence ID" value="MCR6486570.1"/>
    <property type="molecule type" value="Genomic_DNA"/>
</dbReference>
<dbReference type="InterPro" id="IPR006311">
    <property type="entry name" value="TAT_signal"/>
</dbReference>
<dbReference type="PROSITE" id="PS51318">
    <property type="entry name" value="TAT"/>
    <property type="match status" value="1"/>
</dbReference>
<protein>
    <recommendedName>
        <fullName evidence="6">Probable sugar-binding periplasmic protein</fullName>
    </recommendedName>
</protein>